<dbReference type="AlphaFoldDB" id="A0A9X1JP35"/>
<dbReference type="PANTHER" id="PTHR37809">
    <property type="entry name" value="RIBOSOMAL PROTEIN S12 METHYLTHIOTRANSFERASE ACCESSORY FACTOR YCAO"/>
    <property type="match status" value="1"/>
</dbReference>
<keyword evidence="3" id="KW-1185">Reference proteome</keyword>
<dbReference type="PANTHER" id="PTHR37809:SF1">
    <property type="entry name" value="RIBOSOMAL PROTEIN S12 METHYLTHIOTRANSFERASE ACCESSORY FACTOR YCAO"/>
    <property type="match status" value="1"/>
</dbReference>
<dbReference type="NCBIfam" id="TIGR03882">
    <property type="entry name" value="cyclo_dehyd_2"/>
    <property type="match status" value="1"/>
</dbReference>
<proteinExistence type="predicted"/>
<dbReference type="RefSeq" id="WP_218405690.1">
    <property type="nucleotide sequence ID" value="NZ_JAGSPC010000004.1"/>
</dbReference>
<feature type="domain" description="YcaO" evidence="1">
    <location>
        <begin position="239"/>
        <end position="630"/>
    </location>
</feature>
<evidence type="ECO:0000313" key="2">
    <source>
        <dbReference type="EMBL" id="MBV7260303.1"/>
    </source>
</evidence>
<protein>
    <submittedName>
        <fullName evidence="2">TOMM leader peptide-binding protein</fullName>
    </submittedName>
</protein>
<name>A0A9X1JP35_9SPHN</name>
<comment type="caution">
    <text evidence="2">The sequence shown here is derived from an EMBL/GenBank/DDBJ whole genome shotgun (WGS) entry which is preliminary data.</text>
</comment>
<organism evidence="2 3">
    <name type="scientific">Erythrobacter crassostreae</name>
    <dbReference type="NCBI Taxonomy" id="2828328"/>
    <lineage>
        <taxon>Bacteria</taxon>
        <taxon>Pseudomonadati</taxon>
        <taxon>Pseudomonadota</taxon>
        <taxon>Alphaproteobacteria</taxon>
        <taxon>Sphingomonadales</taxon>
        <taxon>Erythrobacteraceae</taxon>
        <taxon>Erythrobacter/Porphyrobacter group</taxon>
        <taxon>Erythrobacter</taxon>
    </lineage>
</organism>
<evidence type="ECO:0000313" key="3">
    <source>
        <dbReference type="Proteomes" id="UP001138681"/>
    </source>
</evidence>
<dbReference type="InterPro" id="IPR022291">
    <property type="entry name" value="Bacteriocin_synth_cyclodeHase"/>
</dbReference>
<dbReference type="NCBIfam" id="TIGR03604">
    <property type="entry name" value="TOMM_cyclo_SagD"/>
    <property type="match status" value="1"/>
</dbReference>
<reference evidence="2" key="1">
    <citation type="submission" date="2021-04" db="EMBL/GenBank/DDBJ databases">
        <authorList>
            <person name="Pira H."/>
            <person name="Risdian C."/>
            <person name="Wink J."/>
        </authorList>
    </citation>
    <scope>NUCLEOTIDE SEQUENCE</scope>
    <source>
        <strain evidence="2">WH158</strain>
    </source>
</reference>
<dbReference type="Pfam" id="PF02624">
    <property type="entry name" value="YcaO"/>
    <property type="match status" value="1"/>
</dbReference>
<evidence type="ECO:0000259" key="1">
    <source>
        <dbReference type="PROSITE" id="PS51664"/>
    </source>
</evidence>
<accession>A0A9X1JP35</accession>
<dbReference type="InterPro" id="IPR027624">
    <property type="entry name" value="TOMM_cyclo_SagD"/>
</dbReference>
<gene>
    <name evidence="2" type="ORF">KCG46_12050</name>
</gene>
<dbReference type="Proteomes" id="UP001138681">
    <property type="component" value="Unassembled WGS sequence"/>
</dbReference>
<dbReference type="PROSITE" id="PS51664">
    <property type="entry name" value="YCAO"/>
    <property type="match status" value="1"/>
</dbReference>
<dbReference type="EMBL" id="JAGSPC010000004">
    <property type="protein sequence ID" value="MBV7260303.1"/>
    <property type="molecule type" value="Genomic_DNA"/>
</dbReference>
<sequence length="630" mass="70493">MKQTTIQLSPLEELIEEIRLDEAVRQNYGDDLRVLIGADLGDRGGSEGAEPVLLLDFEGGRARIGPVIGSGANGCRHCLQYWLDHNRPDRELWAEFADKLEPVPVSAEMPWTGFFSQTVKQAAIDYLTLRDFRSFVDVSFQPVHVERHGYLTAPHCPTCSSSKKDAPEQEFLEAGALPKLSADTYRTSSKSLDGSRLRAAYVSYRSGLVKHMYRDSSSVMLPMWVAETNVSGTSIVEAGYGRHESAQKSEAIAILEALERFCGQSPRSRHGFLRASFSECLERGLNVADPQSMILCPEAQRGEPSHNLQAFSPDQAYDWIWGYSLLQDEAVLVPLQFGFYSQRLTDPQERFVQESSNGCALGNSRVEAIFHGLLETIERDAYMTRWHVKGEPVRLDLESCASAEIRNLHARAKAQGFELFAFDIGIEAQLPTVLAMIVDPDDDAPVKSYCASACNPVARDAIYAAIVEVTSSIAVYQGQFGKERKRARELYEDGSRATEMRDHVLLYSLPETIERLDFLDRKAAPVDADRHFADMERNWGSTDLKRDLDTLIKEVAKVSDDIIVIDQTAEHIEQIGLHCVKTLAPGMHPVTFGHQYRRISKKRLQSARDVLAAKGERVVEGENPFPHNFP</sequence>
<dbReference type="InterPro" id="IPR003776">
    <property type="entry name" value="YcaO-like_dom"/>
</dbReference>